<organism evidence="4 5">
    <name type="scientific">Mucor plumbeus</name>
    <dbReference type="NCBI Taxonomy" id="97098"/>
    <lineage>
        <taxon>Eukaryota</taxon>
        <taxon>Fungi</taxon>
        <taxon>Fungi incertae sedis</taxon>
        <taxon>Mucoromycota</taxon>
        <taxon>Mucoromycotina</taxon>
        <taxon>Mucoromycetes</taxon>
        <taxon>Mucorales</taxon>
        <taxon>Mucorineae</taxon>
        <taxon>Mucoraceae</taxon>
        <taxon>Mucor</taxon>
    </lineage>
</organism>
<evidence type="ECO:0000313" key="4">
    <source>
        <dbReference type="EMBL" id="KAG2190634.1"/>
    </source>
</evidence>
<dbReference type="SMART" id="SM01052">
    <property type="entry name" value="CAP_GLY"/>
    <property type="match status" value="1"/>
</dbReference>
<reference evidence="4" key="1">
    <citation type="submission" date="2020-12" db="EMBL/GenBank/DDBJ databases">
        <title>Metabolic potential, ecology and presence of endohyphal bacteria is reflected in genomic diversity of Mucoromycotina.</title>
        <authorList>
            <person name="Muszewska A."/>
            <person name="Okrasinska A."/>
            <person name="Steczkiewicz K."/>
            <person name="Drgas O."/>
            <person name="Orlowska M."/>
            <person name="Perlinska-Lenart U."/>
            <person name="Aleksandrzak-Piekarczyk T."/>
            <person name="Szatraj K."/>
            <person name="Zielenkiewicz U."/>
            <person name="Pilsyk S."/>
            <person name="Malc E."/>
            <person name="Mieczkowski P."/>
            <person name="Kruszewska J.S."/>
            <person name="Biernat P."/>
            <person name="Pawlowska J."/>
        </authorList>
    </citation>
    <scope>NUCLEOTIDE SEQUENCE</scope>
    <source>
        <strain evidence="4">CBS 226.32</strain>
    </source>
</reference>
<feature type="domain" description="CAP-Gly" evidence="3">
    <location>
        <begin position="920"/>
        <end position="962"/>
    </location>
</feature>
<feature type="region of interest" description="Disordered" evidence="1">
    <location>
        <begin position="411"/>
        <end position="465"/>
    </location>
</feature>
<dbReference type="EMBL" id="JAEPRC010000929">
    <property type="protein sequence ID" value="KAG2190634.1"/>
    <property type="molecule type" value="Genomic_DNA"/>
</dbReference>
<evidence type="ECO:0000313" key="5">
    <source>
        <dbReference type="Proteomes" id="UP000650833"/>
    </source>
</evidence>
<evidence type="ECO:0008006" key="6">
    <source>
        <dbReference type="Google" id="ProtNLM"/>
    </source>
</evidence>
<dbReference type="OrthoDB" id="2130750at2759"/>
<dbReference type="InterPro" id="IPR000938">
    <property type="entry name" value="CAP-Gly_domain"/>
</dbReference>
<feature type="compositionally biased region" description="Basic residues" evidence="1">
    <location>
        <begin position="860"/>
        <end position="871"/>
    </location>
</feature>
<evidence type="ECO:0000259" key="2">
    <source>
        <dbReference type="PROSITE" id="PS50097"/>
    </source>
</evidence>
<feature type="compositionally biased region" description="Polar residues" evidence="1">
    <location>
        <begin position="835"/>
        <end position="855"/>
    </location>
</feature>
<dbReference type="PROSITE" id="PS50245">
    <property type="entry name" value="CAP_GLY_2"/>
    <property type="match status" value="1"/>
</dbReference>
<feature type="compositionally biased region" description="Polar residues" evidence="1">
    <location>
        <begin position="722"/>
        <end position="733"/>
    </location>
</feature>
<dbReference type="InterPro" id="IPR036859">
    <property type="entry name" value="CAP-Gly_dom_sf"/>
</dbReference>
<dbReference type="Pfam" id="PF01302">
    <property type="entry name" value="CAP_GLY"/>
    <property type="match status" value="1"/>
</dbReference>
<feature type="compositionally biased region" description="Low complexity" evidence="1">
    <location>
        <begin position="414"/>
        <end position="465"/>
    </location>
</feature>
<feature type="region of interest" description="Disordered" evidence="1">
    <location>
        <begin position="762"/>
        <end position="781"/>
    </location>
</feature>
<feature type="region of interest" description="Disordered" evidence="1">
    <location>
        <begin position="721"/>
        <end position="752"/>
    </location>
</feature>
<name>A0A8H7QD12_9FUNG</name>
<dbReference type="SUPFAM" id="SSF74924">
    <property type="entry name" value="Cap-Gly domain"/>
    <property type="match status" value="1"/>
</dbReference>
<dbReference type="CDD" id="cd18186">
    <property type="entry name" value="BTB_POZ_ZBTB_KLHL-like"/>
    <property type="match status" value="2"/>
</dbReference>
<dbReference type="Gene3D" id="2.30.30.190">
    <property type="entry name" value="CAP Gly-rich-like domain"/>
    <property type="match status" value="1"/>
</dbReference>
<evidence type="ECO:0000259" key="3">
    <source>
        <dbReference type="PROSITE" id="PS50245"/>
    </source>
</evidence>
<dbReference type="Gene3D" id="3.30.710.10">
    <property type="entry name" value="Potassium Channel Kv1.1, Chain A"/>
    <property type="match status" value="2"/>
</dbReference>
<comment type="caution">
    <text evidence="4">The sequence shown here is derived from an EMBL/GenBank/DDBJ whole genome shotgun (WGS) entry which is preliminary data.</text>
</comment>
<dbReference type="Proteomes" id="UP000650833">
    <property type="component" value="Unassembled WGS sequence"/>
</dbReference>
<dbReference type="PANTHER" id="PTHR24413">
    <property type="entry name" value="SPECKLE-TYPE POZ PROTEIN"/>
    <property type="match status" value="1"/>
</dbReference>
<feature type="domain" description="BTB" evidence="2">
    <location>
        <begin position="170"/>
        <end position="249"/>
    </location>
</feature>
<accession>A0A8H7QD12</accession>
<gene>
    <name evidence="4" type="ORF">INT46_006551</name>
</gene>
<dbReference type="SUPFAM" id="SSF54695">
    <property type="entry name" value="POZ domain"/>
    <property type="match status" value="2"/>
</dbReference>
<dbReference type="InterPro" id="IPR000210">
    <property type="entry name" value="BTB/POZ_dom"/>
</dbReference>
<dbReference type="InterPro" id="IPR011333">
    <property type="entry name" value="SKP1/BTB/POZ_sf"/>
</dbReference>
<dbReference type="PROSITE" id="PS00845">
    <property type="entry name" value="CAP_GLY_1"/>
    <property type="match status" value="1"/>
</dbReference>
<dbReference type="PROSITE" id="PS50097">
    <property type="entry name" value="BTB"/>
    <property type="match status" value="2"/>
</dbReference>
<dbReference type="Pfam" id="PF00651">
    <property type="entry name" value="BTB"/>
    <property type="match status" value="1"/>
</dbReference>
<evidence type="ECO:0000256" key="1">
    <source>
        <dbReference type="SAM" id="MobiDB-lite"/>
    </source>
</evidence>
<dbReference type="AlphaFoldDB" id="A0A8H7QD12"/>
<proteinExistence type="predicted"/>
<keyword evidence="5" id="KW-1185">Reference proteome</keyword>
<feature type="domain" description="BTB" evidence="2">
    <location>
        <begin position="25"/>
        <end position="95"/>
    </location>
</feature>
<dbReference type="SMART" id="SM00225">
    <property type="entry name" value="BTB"/>
    <property type="match status" value="1"/>
</dbReference>
<protein>
    <recommendedName>
        <fullName evidence="6">CAP-Gly domain-containing protein</fullName>
    </recommendedName>
</protein>
<sequence>MFERPTKTLKHSLFNVLENAQEYVADVCFEYPNNKIWAHKALLIARVPEIFRQKYMPQLEETKPTITLDISVVIPYTALRQLLRFWYIAEFSAPLDNTSLLSNHVSGLSSDEASSSLQSEVEYNIRHEIIALEEKLNIKLIPVASGVGPLADTDQWTSDLKRMMDEKICCDVVVNIFNVPNGQQVTNQVSFPAHRFILASQSPYFYAVFCTEFREASTSSVHMPSDLFSSVTLQVILHYFYTDILILPPFVSASKKSQPHIARLNEKKHELRILQKVFSAADFLGHYDTICKAALIKMSIICHHFKCVCTECAVLLPSMLLFADKNEKYVSKLRHKLLSLYADPLDSLAPLWSQKPFAILVHSLNSAQSALPILPSTTPTGAINNTTSKTDGTEVISQIFNNKAVISQPSATLPTSALPNNTTATTTTANTSSTTTAAPFIPQHTNSLDSTQSISSSSTTTTTNTAPSKLGLIAELTERTFANITKHNSVRALHSLHLCLSYLRGADPFPTWSQAVLNILNQFLHYTVDMISSNFDYYCVEYPILLSCVDGIGFGFSVDFLGFVLTRVLTEGIHDGNAAILYQGIVRDLGGRQEMVRNVAVDSVLLDARVKCASYLSKRWMAVKAEGGFANIEKDILRLIAEDINVPTRTLTKPLENDFSTMFSFKPKKASNTTVSRAVSKEDSVSTTISSNATKRLSFGSAIASIHPQDDVQNDQRLGRTRSLSASNNSQESILRKDTQLRNYGGHHSDNEDIVMTIGGIQRKSSNNSSNGNSGNIHYRSYRRKGSTGSLTDALLPIDVVSKDTATATTDNKNEAAPRPTRLRFALPDTPSRVKPNQQRLSAIQGSNQNGSLNHAQKAAARKSRRAKSPGKSRWSLGYSTSDSSDDESGSKYKHVPLVGQKVELLRRPLPTQGTIKYIGEVDFAKGTWVGVELESRLGNNDGSVDGKRYFETFPQRGVFVKIDDFKIIAPPSEKK</sequence>
<feature type="region of interest" description="Disordered" evidence="1">
    <location>
        <begin position="806"/>
        <end position="893"/>
    </location>
</feature>
<feature type="compositionally biased region" description="Low complexity" evidence="1">
    <location>
        <begin position="765"/>
        <end position="776"/>
    </location>
</feature>